<organism evidence="1 2">
    <name type="scientific">Ajellomyces capsulatus (strain G186AR / H82 / ATCC MYA-2454 / RMSCC 2432)</name>
    <name type="common">Darling's disease fungus</name>
    <name type="synonym">Histoplasma capsulatum</name>
    <dbReference type="NCBI Taxonomy" id="447093"/>
    <lineage>
        <taxon>Eukaryota</taxon>
        <taxon>Fungi</taxon>
        <taxon>Dikarya</taxon>
        <taxon>Ascomycota</taxon>
        <taxon>Pezizomycotina</taxon>
        <taxon>Eurotiomycetes</taxon>
        <taxon>Eurotiomycetidae</taxon>
        <taxon>Onygenales</taxon>
        <taxon>Ajellomycetaceae</taxon>
        <taxon>Histoplasma</taxon>
    </lineage>
</organism>
<dbReference type="Proteomes" id="UP000001631">
    <property type="component" value="Unassembled WGS sequence"/>
</dbReference>
<dbReference type="EMBL" id="GG663377">
    <property type="protein sequence ID" value="EEH03377.1"/>
    <property type="molecule type" value="Genomic_DNA"/>
</dbReference>
<dbReference type="InParanoid" id="C0NYT7"/>
<gene>
    <name evidence="1" type="ORF">HCBG_08317</name>
</gene>
<name>C0NYT7_AJECG</name>
<keyword evidence="2" id="KW-1185">Reference proteome</keyword>
<dbReference type="AlphaFoldDB" id="C0NYT7"/>
<reference evidence="1" key="1">
    <citation type="submission" date="2009-02" db="EMBL/GenBank/DDBJ databases">
        <title>The Genome Sequence of Ajellomyces capsulatus strain G186AR.</title>
        <authorList>
            <consortium name="The Broad Institute Genome Sequencing Platform"/>
            <person name="Champion M."/>
            <person name="Cuomo C."/>
            <person name="Ma L.-J."/>
            <person name="Henn M.R."/>
            <person name="Sil A."/>
            <person name="Goldman B."/>
            <person name="Young S.K."/>
            <person name="Kodira C.D."/>
            <person name="Zeng Q."/>
            <person name="Koehrsen M."/>
            <person name="Alvarado L."/>
            <person name="Berlin A."/>
            <person name="Borenstein D."/>
            <person name="Chen Z."/>
            <person name="Engels R."/>
            <person name="Freedman E."/>
            <person name="Gellesch M."/>
            <person name="Goldberg J."/>
            <person name="Griggs A."/>
            <person name="Gujja S."/>
            <person name="Heiman D."/>
            <person name="Hepburn T."/>
            <person name="Howarth C."/>
            <person name="Jen D."/>
            <person name="Larson L."/>
            <person name="Lewis B."/>
            <person name="Mehta T."/>
            <person name="Park D."/>
            <person name="Pearson M."/>
            <person name="Roberts A."/>
            <person name="Saif S."/>
            <person name="Shea T."/>
            <person name="Shenoy N."/>
            <person name="Sisk P."/>
            <person name="Stolte C."/>
            <person name="Sykes S."/>
            <person name="Walk T."/>
            <person name="White J."/>
            <person name="Yandava C."/>
            <person name="Klein B."/>
            <person name="McEwen J.G."/>
            <person name="Puccia R."/>
            <person name="Goldman G.H."/>
            <person name="Felipe M.S."/>
            <person name="Nino-Vega G."/>
            <person name="San-Blas G."/>
            <person name="Taylor J."/>
            <person name="Mendoza L."/>
            <person name="Galagan J."/>
            <person name="Nusbaum C."/>
            <person name="Birren B."/>
        </authorList>
    </citation>
    <scope>NUCLEOTIDE SEQUENCE</scope>
    <source>
        <strain evidence="1">G186AR</strain>
    </source>
</reference>
<dbReference type="RefSeq" id="XP_045283858.1">
    <property type="nucleotide sequence ID" value="XM_045435366.1"/>
</dbReference>
<dbReference type="HOGENOM" id="CLU_1686055_0_0_1"/>
<evidence type="ECO:0000313" key="1">
    <source>
        <dbReference type="EMBL" id="EEH03377.1"/>
    </source>
</evidence>
<protein>
    <submittedName>
        <fullName evidence="1">Uncharacterized protein</fullName>
    </submittedName>
</protein>
<evidence type="ECO:0000313" key="2">
    <source>
        <dbReference type="Proteomes" id="UP000001631"/>
    </source>
</evidence>
<accession>C0NYT7</accession>
<dbReference type="GeneID" id="69041333"/>
<sequence>MMLSEDTLFIMKYIKSDDLSNPSYFDDEYSTHKETSRQAVKISKENIDEYKKIHIYIHSITIKTLRYNEYQSQCYHKSFKIFQEELIRVDDNSLNSMRAEDKIDEEMSIEEEVNKYLNTVESYTLMYKEYLRWKKEVAAKVLLNTDASTKYIDEGI</sequence>
<proteinExistence type="predicted"/>